<keyword evidence="3" id="KW-1185">Reference proteome</keyword>
<dbReference type="EC" id="2.3.1.-" evidence="2"/>
<dbReference type="InterPro" id="IPR000182">
    <property type="entry name" value="GNAT_dom"/>
</dbReference>
<dbReference type="EMBL" id="JANFQO010000005">
    <property type="protein sequence ID" value="MCQ4164527.1"/>
    <property type="molecule type" value="Genomic_DNA"/>
</dbReference>
<evidence type="ECO:0000259" key="1">
    <source>
        <dbReference type="PROSITE" id="PS51186"/>
    </source>
</evidence>
<feature type="domain" description="N-acetyltransferase" evidence="1">
    <location>
        <begin position="6"/>
        <end position="161"/>
    </location>
</feature>
<name>A0ABT1QQH2_9GAMM</name>
<accession>A0ABT1QQH2</accession>
<comment type="caution">
    <text evidence="2">The sequence shown here is derived from an EMBL/GenBank/DDBJ whole genome shotgun (WGS) entry which is preliminary data.</text>
</comment>
<gene>
    <name evidence="2" type="ORF">NM961_07370</name>
</gene>
<keyword evidence="2" id="KW-0012">Acyltransferase</keyword>
<dbReference type="InterPro" id="IPR016181">
    <property type="entry name" value="Acyl_CoA_acyltransferase"/>
</dbReference>
<dbReference type="PROSITE" id="PS51186">
    <property type="entry name" value="GNAT"/>
    <property type="match status" value="1"/>
</dbReference>
<keyword evidence="2" id="KW-0548">Nucleotidyltransferase</keyword>
<evidence type="ECO:0000313" key="3">
    <source>
        <dbReference type="Proteomes" id="UP001165498"/>
    </source>
</evidence>
<organism evidence="2 3">
    <name type="scientific">Tahibacter harae</name>
    <dbReference type="NCBI Taxonomy" id="2963937"/>
    <lineage>
        <taxon>Bacteria</taxon>
        <taxon>Pseudomonadati</taxon>
        <taxon>Pseudomonadota</taxon>
        <taxon>Gammaproteobacteria</taxon>
        <taxon>Lysobacterales</taxon>
        <taxon>Rhodanobacteraceae</taxon>
        <taxon>Tahibacter</taxon>
    </lineage>
</organism>
<dbReference type="CDD" id="cd04301">
    <property type="entry name" value="NAT_SF"/>
    <property type="match status" value="1"/>
</dbReference>
<reference evidence="2" key="1">
    <citation type="submission" date="2022-07" db="EMBL/GenBank/DDBJ databases">
        <title>Tahibacter sp., a new gammaproteobacterium isolated from the silt sample collected at pig farm.</title>
        <authorList>
            <person name="Chen H."/>
        </authorList>
    </citation>
    <scope>NUCLEOTIDE SEQUENCE</scope>
    <source>
        <strain evidence="2">P2K</strain>
    </source>
</reference>
<dbReference type="Proteomes" id="UP001165498">
    <property type="component" value="Unassembled WGS sequence"/>
</dbReference>
<dbReference type="Pfam" id="PF00583">
    <property type="entry name" value="Acetyltransf_1"/>
    <property type="match status" value="1"/>
</dbReference>
<evidence type="ECO:0000313" key="2">
    <source>
        <dbReference type="EMBL" id="MCQ4164527.1"/>
    </source>
</evidence>
<sequence length="167" mass="18013">MSNLPLQLRLAHLADHPQYQPELCRWFETEWADYYGPQGPGDAAADLAAFAQRERLPLALIALRGGELCGIAALKAESISSRRQLTPWAAAGLVRADLRGQGIGARLIAGLVAEAHRLGHARLYCATAGAHTLLRRGGWQWRETLDHDGHVLGLYEIATASASASGD</sequence>
<proteinExistence type="predicted"/>
<protein>
    <submittedName>
        <fullName evidence="2">GNAT family N-acetyltransferase</fullName>
        <ecNumber evidence="2">2.3.1.-</ecNumber>
    </submittedName>
</protein>
<dbReference type="Gene3D" id="3.40.630.30">
    <property type="match status" value="1"/>
</dbReference>
<dbReference type="SUPFAM" id="SSF55729">
    <property type="entry name" value="Acyl-CoA N-acyltransferases (Nat)"/>
    <property type="match status" value="1"/>
</dbReference>
<dbReference type="RefSeq" id="WP_255913305.1">
    <property type="nucleotide sequence ID" value="NZ_JANFQO010000005.1"/>
</dbReference>
<dbReference type="GO" id="GO:0016746">
    <property type="term" value="F:acyltransferase activity"/>
    <property type="evidence" value="ECO:0007669"/>
    <property type="project" value="UniProtKB-KW"/>
</dbReference>
<dbReference type="GO" id="GO:0016779">
    <property type="term" value="F:nucleotidyltransferase activity"/>
    <property type="evidence" value="ECO:0007669"/>
    <property type="project" value="UniProtKB-KW"/>
</dbReference>
<keyword evidence="2" id="KW-0808">Transferase</keyword>